<dbReference type="Proteomes" id="UP000076632">
    <property type="component" value="Unassembled WGS sequence"/>
</dbReference>
<keyword evidence="7" id="KW-1185">Reference proteome</keyword>
<feature type="domain" description="CENP-V/GFA" evidence="5">
    <location>
        <begin position="4"/>
        <end position="111"/>
    </location>
</feature>
<dbReference type="Pfam" id="PF04828">
    <property type="entry name" value="GFA"/>
    <property type="match status" value="1"/>
</dbReference>
<evidence type="ECO:0000256" key="3">
    <source>
        <dbReference type="ARBA" id="ARBA00022833"/>
    </source>
</evidence>
<accession>A0A165GQ24</accession>
<organism evidence="6 7">
    <name type="scientific">Xylona heveae (strain CBS 132557 / TC161)</name>
    <dbReference type="NCBI Taxonomy" id="1328760"/>
    <lineage>
        <taxon>Eukaryota</taxon>
        <taxon>Fungi</taxon>
        <taxon>Dikarya</taxon>
        <taxon>Ascomycota</taxon>
        <taxon>Pezizomycotina</taxon>
        <taxon>Xylonomycetes</taxon>
        <taxon>Xylonales</taxon>
        <taxon>Xylonaceae</taxon>
        <taxon>Xylona</taxon>
    </lineage>
</organism>
<dbReference type="AlphaFoldDB" id="A0A165GQ24"/>
<dbReference type="GO" id="GO:0046872">
    <property type="term" value="F:metal ion binding"/>
    <property type="evidence" value="ECO:0007669"/>
    <property type="project" value="UniProtKB-KW"/>
</dbReference>
<dbReference type="InterPro" id="IPR006913">
    <property type="entry name" value="CENP-V/GFA"/>
</dbReference>
<keyword evidence="2" id="KW-0479">Metal-binding</keyword>
<sequence>MATHTGKCDCGQLEWTVKLEDESHVLCHCDTCKKLSGGAFTLNQIVPKDNVKVLKGDLKNYTYAGESGNPVHCYYCANCTTSPFHHQTVLGDKYVVRTGLLDNYKELKPSAEIFGKAKLSWLPEVATTFETLPPS</sequence>
<dbReference type="Gene3D" id="3.90.1590.10">
    <property type="entry name" value="glutathione-dependent formaldehyde- activating enzyme (gfa)"/>
    <property type="match status" value="1"/>
</dbReference>
<dbReference type="PANTHER" id="PTHR33337:SF30">
    <property type="entry name" value="DUF636 DOMAIN PROTEIN (AFU_ORTHOLOGUE AFUA_1G03180)"/>
    <property type="match status" value="1"/>
</dbReference>
<evidence type="ECO:0000256" key="4">
    <source>
        <dbReference type="ARBA" id="ARBA00023239"/>
    </source>
</evidence>
<evidence type="ECO:0000259" key="5">
    <source>
        <dbReference type="PROSITE" id="PS51891"/>
    </source>
</evidence>
<gene>
    <name evidence="6" type="ORF">L228DRAFT_153333</name>
</gene>
<evidence type="ECO:0000313" key="7">
    <source>
        <dbReference type="Proteomes" id="UP000076632"/>
    </source>
</evidence>
<dbReference type="EMBL" id="KV407459">
    <property type="protein sequence ID" value="KZF22455.1"/>
    <property type="molecule type" value="Genomic_DNA"/>
</dbReference>
<keyword evidence="4" id="KW-0456">Lyase</keyword>
<proteinExistence type="inferred from homology"/>
<evidence type="ECO:0000313" key="6">
    <source>
        <dbReference type="EMBL" id="KZF22455.1"/>
    </source>
</evidence>
<evidence type="ECO:0000256" key="1">
    <source>
        <dbReference type="ARBA" id="ARBA00005495"/>
    </source>
</evidence>
<keyword evidence="3" id="KW-0862">Zinc</keyword>
<protein>
    <recommendedName>
        <fullName evidence="5">CENP-V/GFA domain-containing protein</fullName>
    </recommendedName>
</protein>
<dbReference type="STRING" id="1328760.A0A165GQ24"/>
<evidence type="ECO:0000256" key="2">
    <source>
        <dbReference type="ARBA" id="ARBA00022723"/>
    </source>
</evidence>
<comment type="similarity">
    <text evidence="1">Belongs to the Gfa family.</text>
</comment>
<dbReference type="InterPro" id="IPR011057">
    <property type="entry name" value="Mss4-like_sf"/>
</dbReference>
<name>A0A165GQ24_XYLHT</name>
<reference evidence="6 7" key="1">
    <citation type="journal article" date="2016" name="Fungal Biol.">
        <title>The genome of Xylona heveae provides a window into fungal endophytism.</title>
        <authorList>
            <person name="Gazis R."/>
            <person name="Kuo A."/>
            <person name="Riley R."/>
            <person name="LaButti K."/>
            <person name="Lipzen A."/>
            <person name="Lin J."/>
            <person name="Amirebrahimi M."/>
            <person name="Hesse C.N."/>
            <person name="Spatafora J.W."/>
            <person name="Henrissat B."/>
            <person name="Hainaut M."/>
            <person name="Grigoriev I.V."/>
            <person name="Hibbett D.S."/>
        </authorList>
    </citation>
    <scope>NUCLEOTIDE SEQUENCE [LARGE SCALE GENOMIC DNA]</scope>
    <source>
        <strain evidence="6 7">TC161</strain>
    </source>
</reference>
<dbReference type="PANTHER" id="PTHR33337">
    <property type="entry name" value="GFA DOMAIN-CONTAINING PROTEIN"/>
    <property type="match status" value="1"/>
</dbReference>
<dbReference type="InParanoid" id="A0A165GQ24"/>
<dbReference type="RefSeq" id="XP_018188010.1">
    <property type="nucleotide sequence ID" value="XM_018329305.1"/>
</dbReference>
<dbReference type="PROSITE" id="PS51891">
    <property type="entry name" value="CENP_V_GFA"/>
    <property type="match status" value="1"/>
</dbReference>
<dbReference type="GeneID" id="28894442"/>
<dbReference type="SUPFAM" id="SSF51316">
    <property type="entry name" value="Mss4-like"/>
    <property type="match status" value="1"/>
</dbReference>
<dbReference type="GO" id="GO:0016846">
    <property type="term" value="F:carbon-sulfur lyase activity"/>
    <property type="evidence" value="ECO:0007669"/>
    <property type="project" value="InterPro"/>
</dbReference>
<dbReference type="OMA" id="TPFIETW"/>
<dbReference type="OrthoDB" id="1601230at2759"/>